<dbReference type="SMART" id="SM00496">
    <property type="entry name" value="IENR2"/>
    <property type="match status" value="2"/>
</dbReference>
<evidence type="ECO:0000259" key="5">
    <source>
        <dbReference type="PROSITE" id="PS50164"/>
    </source>
</evidence>
<keyword evidence="3" id="KW-0460">Magnesium</keyword>
<evidence type="ECO:0000313" key="6">
    <source>
        <dbReference type="EMBL" id="ADJ39759.1"/>
    </source>
</evidence>
<dbReference type="SUPFAM" id="SSF82771">
    <property type="entry name" value="GIY-YIG endonuclease"/>
    <property type="match status" value="1"/>
</dbReference>
<dbReference type="InterPro" id="IPR003611">
    <property type="entry name" value="NUMOD3"/>
</dbReference>
<name>D9IE73_BPT4</name>
<dbReference type="EMBL" id="HM137666">
    <property type="protein sequence ID" value="ADJ39759.1"/>
    <property type="molecule type" value="Genomic_DNA"/>
</dbReference>
<gene>
    <name evidence="6" type="primary">segA</name>
    <name evidence="6" type="ORF">T4Tp042</name>
</gene>
<dbReference type="GO" id="GO:0004519">
    <property type="term" value="F:endonuclease activity"/>
    <property type="evidence" value="ECO:0007669"/>
    <property type="project" value="UniProtKB-KW"/>
</dbReference>
<organismHost>
    <name type="scientific">Escherichia coli</name>
    <dbReference type="NCBI Taxonomy" id="562"/>
</organismHost>
<dbReference type="GO" id="GO:0003677">
    <property type="term" value="F:DNA binding"/>
    <property type="evidence" value="ECO:0007669"/>
    <property type="project" value="InterPro"/>
</dbReference>
<comment type="cofactor">
    <cofactor evidence="1">
        <name>Mg(2+)</name>
        <dbReference type="ChEBI" id="CHEBI:18420"/>
    </cofactor>
</comment>
<comment type="similarity">
    <text evidence="2">To endonucleases of group I introns of fungi and phage.</text>
</comment>
<feature type="region of interest" description="Disordered" evidence="4">
    <location>
        <begin position="141"/>
        <end position="169"/>
    </location>
</feature>
<evidence type="ECO:0000256" key="1">
    <source>
        <dbReference type="ARBA" id="ARBA00001946"/>
    </source>
</evidence>
<evidence type="ECO:0000256" key="3">
    <source>
        <dbReference type="ARBA" id="ARBA00022842"/>
    </source>
</evidence>
<sequence>MINDMKRHKEKKYNYTYVITNLVNNKIYYGTHSTDDLNDGYMGSGTLLAQAKKKYGKKNFNLSILGFYKDFKSARDAERELVTIDVVNDPMTYNLKIGGEGGRRIGYRVSSETKEKISKAQKGKPKHLGFSDVCRKAQLGKKQSEETKAKRKEALLNNPYGYNRNKPSHKRDPIMWDNIEKIKEIWENSGKPGAIKLKKLAIEAGFPNKSYARMLEVFRGTRTLL</sequence>
<keyword evidence="6" id="KW-0255">Endonuclease</keyword>
<feature type="domain" description="GIY-YIG" evidence="5">
    <location>
        <begin position="12"/>
        <end position="95"/>
    </location>
</feature>
<dbReference type="PROSITE" id="PS50164">
    <property type="entry name" value="GIY_YIG"/>
    <property type="match status" value="1"/>
</dbReference>
<protein>
    <submittedName>
        <fullName evidence="6">Homing endonuclease</fullName>
    </submittedName>
</protein>
<dbReference type="InterPro" id="IPR000305">
    <property type="entry name" value="GIY-YIG_endonuc"/>
</dbReference>
<accession>D9IE73</accession>
<proteinExistence type="predicted"/>
<reference evidence="6 7" key="1">
    <citation type="journal article" date="2010" name="Virol. J.">
        <title>Genomes of the T4-related bacteriophages as windows on microbial genome evolution.</title>
        <authorList>
            <person name="Petrov V.M."/>
            <person name="Ratnayaka S."/>
            <person name="Nolan J.M."/>
            <person name="Miller E.S."/>
            <person name="Karam J.D."/>
        </authorList>
    </citation>
    <scope>NUCLEOTIDE SEQUENCE [LARGE SCALE GENOMIC DNA]</scope>
    <source>
        <strain evidence="7">T4T</strain>
    </source>
</reference>
<dbReference type="InterPro" id="IPR035901">
    <property type="entry name" value="GIY-YIG_endonuc_sf"/>
</dbReference>
<evidence type="ECO:0000313" key="7">
    <source>
        <dbReference type="Proteomes" id="UP000001092"/>
    </source>
</evidence>
<dbReference type="Pfam" id="PF07460">
    <property type="entry name" value="NUMOD3"/>
    <property type="match status" value="2"/>
</dbReference>
<evidence type="ECO:0000256" key="2">
    <source>
        <dbReference type="ARBA" id="ARBA00010045"/>
    </source>
</evidence>
<keyword evidence="6" id="KW-0378">Hydrolase</keyword>
<dbReference type="SMART" id="SM00465">
    <property type="entry name" value="GIYc"/>
    <property type="match status" value="1"/>
</dbReference>
<keyword evidence="6" id="KW-0540">Nuclease</keyword>
<organism evidence="7">
    <name type="scientific">Enterobacteria phage T4</name>
    <name type="common">Bacteriophage T4</name>
    <dbReference type="NCBI Taxonomy" id="10665"/>
    <lineage>
        <taxon>Viruses</taxon>
        <taxon>Duplodnaviria</taxon>
        <taxon>Heunggongvirae</taxon>
        <taxon>Uroviricota</taxon>
        <taxon>Caudoviricetes</taxon>
        <taxon>Pantevenvirales</taxon>
        <taxon>Straboviridae</taxon>
        <taxon>Tevenvirinae</taxon>
        <taxon>Tequatrovirus</taxon>
    </lineage>
</organism>
<dbReference type="Pfam" id="PF01541">
    <property type="entry name" value="GIY-YIG"/>
    <property type="match status" value="1"/>
</dbReference>
<dbReference type="Proteomes" id="UP000001092">
    <property type="component" value="Segment"/>
</dbReference>
<feature type="compositionally biased region" description="Basic and acidic residues" evidence="4">
    <location>
        <begin position="142"/>
        <end position="154"/>
    </location>
</feature>
<evidence type="ECO:0000256" key="4">
    <source>
        <dbReference type="SAM" id="MobiDB-lite"/>
    </source>
</evidence>